<protein>
    <recommendedName>
        <fullName evidence="4">Outer membrane protein beta-barrel domain-containing protein</fullName>
    </recommendedName>
</protein>
<sequence length="215" mass="23468">MKPALLFIAVFILSCALTADAQTSGFTMRLRGMQPRADLFKQDVDDGGVGLNAGYYRVAKDNHFSYDVTVFADKMSYRYYVDDYDYLNGTTLFSGLAATPSYCFNPRGNVHISVGLSLKAGFNWGFGVVHEYAQGDADSDPRVESKSASAGFTSAFAPMVIIGIPSDGGETSAGLELGYDTSDYGTGVNKLRSKYYPPLNYHSGYLFVGVYVRFQ</sequence>
<evidence type="ECO:0000256" key="1">
    <source>
        <dbReference type="SAM" id="SignalP"/>
    </source>
</evidence>
<reference evidence="2 3" key="1">
    <citation type="submission" date="2016-10" db="EMBL/GenBank/DDBJ databases">
        <authorList>
            <person name="de Groot N.N."/>
        </authorList>
    </citation>
    <scope>NUCLEOTIDE SEQUENCE [LARGE SCALE GENOMIC DNA]</scope>
    <source>
        <strain evidence="2 3">47C3B</strain>
    </source>
</reference>
<dbReference type="PROSITE" id="PS51257">
    <property type="entry name" value="PROKAR_LIPOPROTEIN"/>
    <property type="match status" value="1"/>
</dbReference>
<dbReference type="AlphaFoldDB" id="A0A1G7AZK6"/>
<gene>
    <name evidence="2" type="ORF">SAMN05216464_104326</name>
</gene>
<feature type="signal peptide" evidence="1">
    <location>
        <begin position="1"/>
        <end position="21"/>
    </location>
</feature>
<keyword evidence="1" id="KW-0732">Signal</keyword>
<name>A0A1G7AZK6_9SPHI</name>
<organism evidence="2 3">
    <name type="scientific">Mucilaginibacter pineti</name>
    <dbReference type="NCBI Taxonomy" id="1391627"/>
    <lineage>
        <taxon>Bacteria</taxon>
        <taxon>Pseudomonadati</taxon>
        <taxon>Bacteroidota</taxon>
        <taxon>Sphingobacteriia</taxon>
        <taxon>Sphingobacteriales</taxon>
        <taxon>Sphingobacteriaceae</taxon>
        <taxon>Mucilaginibacter</taxon>
    </lineage>
</organism>
<evidence type="ECO:0008006" key="4">
    <source>
        <dbReference type="Google" id="ProtNLM"/>
    </source>
</evidence>
<feature type="chain" id="PRO_5011672290" description="Outer membrane protein beta-barrel domain-containing protein" evidence="1">
    <location>
        <begin position="22"/>
        <end position="215"/>
    </location>
</feature>
<evidence type="ECO:0000313" key="3">
    <source>
        <dbReference type="Proteomes" id="UP000199072"/>
    </source>
</evidence>
<dbReference type="Proteomes" id="UP000199072">
    <property type="component" value="Unassembled WGS sequence"/>
</dbReference>
<accession>A0A1G7AZK6</accession>
<proteinExistence type="predicted"/>
<keyword evidence="3" id="KW-1185">Reference proteome</keyword>
<dbReference type="RefSeq" id="WP_091149526.1">
    <property type="nucleotide sequence ID" value="NZ_FNAI01000004.1"/>
</dbReference>
<dbReference type="OrthoDB" id="795483at2"/>
<dbReference type="EMBL" id="FNAI01000004">
    <property type="protein sequence ID" value="SDE20259.1"/>
    <property type="molecule type" value="Genomic_DNA"/>
</dbReference>
<evidence type="ECO:0000313" key="2">
    <source>
        <dbReference type="EMBL" id="SDE20259.1"/>
    </source>
</evidence>